<comment type="caution">
    <text evidence="1">The sequence shown here is derived from an EMBL/GenBank/DDBJ whole genome shotgun (WGS) entry which is preliminary data.</text>
</comment>
<gene>
    <name evidence="1" type="ORF">O6H91_05G008700</name>
</gene>
<keyword evidence="2" id="KW-1185">Reference proteome</keyword>
<dbReference type="Proteomes" id="UP001162992">
    <property type="component" value="Chromosome 5"/>
</dbReference>
<name>A0ACC2DKF9_DIPCM</name>
<protein>
    <submittedName>
        <fullName evidence="1">Uncharacterized protein</fullName>
    </submittedName>
</protein>
<organism evidence="1 2">
    <name type="scientific">Diphasiastrum complanatum</name>
    <name type="common">Issler's clubmoss</name>
    <name type="synonym">Lycopodium complanatum</name>
    <dbReference type="NCBI Taxonomy" id="34168"/>
    <lineage>
        <taxon>Eukaryota</taxon>
        <taxon>Viridiplantae</taxon>
        <taxon>Streptophyta</taxon>
        <taxon>Embryophyta</taxon>
        <taxon>Tracheophyta</taxon>
        <taxon>Lycopodiopsida</taxon>
        <taxon>Lycopodiales</taxon>
        <taxon>Lycopodiaceae</taxon>
        <taxon>Lycopodioideae</taxon>
        <taxon>Diphasiastrum</taxon>
    </lineage>
</organism>
<evidence type="ECO:0000313" key="1">
    <source>
        <dbReference type="EMBL" id="KAJ7554775.1"/>
    </source>
</evidence>
<sequence length="348" mass="36902">MQLISMASTDLHIFCSLDLPCIDKLQALRLKGAATAAILTACALGMMLSLLTKRSLLLRPNSRAFCIIKAFAAGVVLATGFVHVLPDAFQCLHSRCLPRKPWSSFPFAGFIAMLASLFTLLLEVLGTAYYESRQPREGVIATSNDVVSGKSDVVSLDVFDSSNICDDSPGLGGLHQHTFDREQQTASASLRYTVISQVLELGVVTHSLVIGIALGTSQNPCTIRPLIAALTFHQFFEAIALGGCISQAGLKHMTAAVMAFTFSITTPAGIGIGIAISTVYKHKSPAALITEGVLDSISAGILVYMALVDLIAAEFLSKGMQKNAKLQMAAYFALLGGSSVMSVLALWA</sequence>
<evidence type="ECO:0000313" key="2">
    <source>
        <dbReference type="Proteomes" id="UP001162992"/>
    </source>
</evidence>
<accession>A0ACC2DKF9</accession>
<dbReference type="EMBL" id="CM055096">
    <property type="protein sequence ID" value="KAJ7554775.1"/>
    <property type="molecule type" value="Genomic_DNA"/>
</dbReference>
<reference evidence="2" key="1">
    <citation type="journal article" date="2024" name="Proc. Natl. Acad. Sci. U.S.A.">
        <title>Extraordinary preservation of gene collinearity over three hundred million years revealed in homosporous lycophytes.</title>
        <authorList>
            <person name="Li C."/>
            <person name="Wickell D."/>
            <person name="Kuo L.Y."/>
            <person name="Chen X."/>
            <person name="Nie B."/>
            <person name="Liao X."/>
            <person name="Peng D."/>
            <person name="Ji J."/>
            <person name="Jenkins J."/>
            <person name="Williams M."/>
            <person name="Shu S."/>
            <person name="Plott C."/>
            <person name="Barry K."/>
            <person name="Rajasekar S."/>
            <person name="Grimwood J."/>
            <person name="Han X."/>
            <person name="Sun S."/>
            <person name="Hou Z."/>
            <person name="He W."/>
            <person name="Dai G."/>
            <person name="Sun C."/>
            <person name="Schmutz J."/>
            <person name="Leebens-Mack J.H."/>
            <person name="Li F.W."/>
            <person name="Wang L."/>
        </authorList>
    </citation>
    <scope>NUCLEOTIDE SEQUENCE [LARGE SCALE GENOMIC DNA]</scope>
    <source>
        <strain evidence="2">cv. PW_Plant_1</strain>
    </source>
</reference>
<proteinExistence type="predicted"/>